<dbReference type="PANTHER" id="PTHR30146">
    <property type="entry name" value="LACI-RELATED TRANSCRIPTIONAL REPRESSOR"/>
    <property type="match status" value="1"/>
</dbReference>
<protein>
    <submittedName>
        <fullName evidence="2">LacI family transcriptional regulator</fullName>
    </submittedName>
</protein>
<dbReference type="EMBL" id="QGAC01000009">
    <property type="protein sequence ID" value="TKJ90501.1"/>
    <property type="molecule type" value="Genomic_DNA"/>
</dbReference>
<accession>A0A4U3FA48</accession>
<organism evidence="2 3">
    <name type="scientific">Erwinia persicina</name>
    <dbReference type="NCBI Taxonomy" id="55211"/>
    <lineage>
        <taxon>Bacteria</taxon>
        <taxon>Pseudomonadati</taxon>
        <taxon>Pseudomonadota</taxon>
        <taxon>Gammaproteobacteria</taxon>
        <taxon>Enterobacterales</taxon>
        <taxon>Erwiniaceae</taxon>
        <taxon>Erwinia</taxon>
    </lineage>
</organism>
<dbReference type="PANTHER" id="PTHR30146:SF153">
    <property type="entry name" value="LACTOSE OPERON REPRESSOR"/>
    <property type="match status" value="1"/>
</dbReference>
<dbReference type="Gene3D" id="3.40.50.2300">
    <property type="match status" value="2"/>
</dbReference>
<reference evidence="2 3" key="1">
    <citation type="journal article" date="2019" name="Sci. Rep.">
        <title>Differences in resource use lead to coexistence of seed-transmitted microbial populations.</title>
        <authorList>
            <person name="Torres-Cortes G."/>
            <person name="Garcia B.J."/>
            <person name="Compant S."/>
            <person name="Rezki S."/>
            <person name="Jones P."/>
            <person name="Preveaux A."/>
            <person name="Briand M."/>
            <person name="Roulet A."/>
            <person name="Bouchez O."/>
            <person name="Jacobson D."/>
            <person name="Barret M."/>
        </authorList>
    </citation>
    <scope>NUCLEOTIDE SEQUENCE [LARGE SCALE GENOMIC DNA]</scope>
    <source>
        <strain evidence="2 3">CFBP13511</strain>
    </source>
</reference>
<comment type="caution">
    <text evidence="2">The sequence shown here is derived from an EMBL/GenBank/DDBJ whole genome shotgun (WGS) entry which is preliminary data.</text>
</comment>
<proteinExistence type="predicted"/>
<dbReference type="Pfam" id="PF00532">
    <property type="entry name" value="Peripla_BP_1"/>
    <property type="match status" value="1"/>
</dbReference>
<dbReference type="GO" id="GO:0000976">
    <property type="term" value="F:transcription cis-regulatory region binding"/>
    <property type="evidence" value="ECO:0007669"/>
    <property type="project" value="TreeGrafter"/>
</dbReference>
<dbReference type="SUPFAM" id="SSF53822">
    <property type="entry name" value="Periplasmic binding protein-like I"/>
    <property type="match status" value="1"/>
</dbReference>
<dbReference type="STRING" id="1219360.GCA_001571305_03783"/>
<dbReference type="AlphaFoldDB" id="A0A4U3FA48"/>
<sequence>MNTFLSENPTQPLTATTPPDRQPIIGVVAGEFSNPYTLTLLNEVTRQLNLRGAGTLLLNVGDDASCQAVLRTGRPLPVDALLFLAHHLSAEQLAAMTARYPLPAIHVCHSAAREGEAAIGVDDYAAGEQIGHLLLSQGYQRFGFLKGPASPSPLRRMEGYAASLQGAGKTLNSVLVAGQSDREKAYEAMMNYLKTTWASERIDGLFCENDVLAFGAMQAIRDFGEGAHIGVVGFDDVGEARSSMWSLTTWAQRGDLQIAEALNRLLDNRADEQGAWRTGELKIRHSHLSREEHGEMSQCGCASRS</sequence>
<dbReference type="InterPro" id="IPR001761">
    <property type="entry name" value="Peripla_BP/Lac1_sug-bd_dom"/>
</dbReference>
<evidence type="ECO:0000313" key="2">
    <source>
        <dbReference type="EMBL" id="TKJ90501.1"/>
    </source>
</evidence>
<feature type="domain" description="Periplasmic binding protein/LacI sugar binding" evidence="1">
    <location>
        <begin position="24"/>
        <end position="237"/>
    </location>
</feature>
<dbReference type="InterPro" id="IPR028082">
    <property type="entry name" value="Peripla_BP_I"/>
</dbReference>
<name>A0A4U3FA48_9GAMM</name>
<evidence type="ECO:0000313" key="3">
    <source>
        <dbReference type="Proteomes" id="UP000306393"/>
    </source>
</evidence>
<gene>
    <name evidence="2" type="ORF">EpCFBP13511_10700</name>
</gene>
<dbReference type="Proteomes" id="UP000306393">
    <property type="component" value="Unassembled WGS sequence"/>
</dbReference>
<dbReference type="OrthoDB" id="6619319at2"/>
<evidence type="ECO:0000259" key="1">
    <source>
        <dbReference type="Pfam" id="PF00532"/>
    </source>
</evidence>
<dbReference type="GO" id="GO:0003700">
    <property type="term" value="F:DNA-binding transcription factor activity"/>
    <property type="evidence" value="ECO:0007669"/>
    <property type="project" value="TreeGrafter"/>
</dbReference>